<proteinExistence type="predicted"/>
<evidence type="ECO:0000313" key="2">
    <source>
        <dbReference type="Proteomes" id="UP001174867"/>
    </source>
</evidence>
<gene>
    <name evidence="1" type="ORF">Q0A17_20685</name>
</gene>
<keyword evidence="2" id="KW-1185">Reference proteome</keyword>
<dbReference type="RefSeq" id="WP_301702240.1">
    <property type="nucleotide sequence ID" value="NZ_JAUJYW010000011.1"/>
</dbReference>
<sequence>MTRFFKICACFQDDWPKQKIVFRAGICLNGRMFCRHGKSVNNLIHWDDPFSEEFGNGMVYRQFAVGSTLYAVGFEQILTMDDFTRKGVNILNVHPAFRFPQNGVWGVIFDEIDPIQMDFKGFQHVQHQGLAGGQVLMNVASIIIDHYTVCNAGAYVFSAADDHQHLRRTDLADIYCKLLGLNGERKSRLFDKGFPGWEAYCDVPTGGRGYVVTTESY</sequence>
<organism evidence="1 2">
    <name type="scientific">Citrobacter enshiensis</name>
    <dbReference type="NCBI Taxonomy" id="2971264"/>
    <lineage>
        <taxon>Bacteria</taxon>
        <taxon>Pseudomonadati</taxon>
        <taxon>Pseudomonadota</taxon>
        <taxon>Gammaproteobacteria</taxon>
        <taxon>Enterobacterales</taxon>
        <taxon>Enterobacteriaceae</taxon>
        <taxon>Citrobacter</taxon>
    </lineage>
</organism>
<comment type="caution">
    <text evidence="1">The sequence shown here is derived from an EMBL/GenBank/DDBJ whole genome shotgun (WGS) entry which is preliminary data.</text>
</comment>
<dbReference type="EMBL" id="JAUJYW010000011">
    <property type="protein sequence ID" value="MDN8601805.1"/>
    <property type="molecule type" value="Genomic_DNA"/>
</dbReference>
<evidence type="ECO:0000313" key="1">
    <source>
        <dbReference type="EMBL" id="MDN8601805.1"/>
    </source>
</evidence>
<reference evidence="1 2" key="1">
    <citation type="submission" date="2023-07" db="EMBL/GenBank/DDBJ databases">
        <title>Citrobacter selenititolerans sp. nov., isolated from seleniferous soil.</title>
        <authorList>
            <person name="Zhang S."/>
            <person name="Li K."/>
            <person name="Peng J."/>
            <person name="Wang H."/>
            <person name="Sun J."/>
            <person name="Guo Y."/>
        </authorList>
    </citation>
    <scope>NUCLEOTIDE SEQUENCE [LARGE SCALE GENOMIC DNA]</scope>
    <source>
        <strain evidence="1 2">S2-9</strain>
    </source>
</reference>
<accession>A0ABT8Q0E8</accession>
<dbReference type="Proteomes" id="UP001174867">
    <property type="component" value="Unassembled WGS sequence"/>
</dbReference>
<protein>
    <submittedName>
        <fullName evidence="1">Uncharacterized protein</fullName>
    </submittedName>
</protein>
<name>A0ABT8Q0E8_9ENTR</name>